<gene>
    <name evidence="1" type="ORF">EPI11_07210</name>
</gene>
<name>A0A444HBF5_9FLAO</name>
<keyword evidence="2" id="KW-1185">Reference proteome</keyword>
<sequence length="144" mass="16438">MKKVIIKSALIIFTGMTIIGCGQKQEVKEKYCGVEMSGFDVMDAKSAGNKGYDYTEDDKKLLVDITEAVHLLFNDELEIEFFFFMKTSDKIGMYIIAPEDQKIVEAISCYLLKNNFDGRLPENKNLIFYTDKHETLVAAIKNKE</sequence>
<evidence type="ECO:0000313" key="1">
    <source>
        <dbReference type="EMBL" id="RWX00802.1"/>
    </source>
</evidence>
<comment type="caution">
    <text evidence="1">The sequence shown here is derived from an EMBL/GenBank/DDBJ whole genome shotgun (WGS) entry which is preliminary data.</text>
</comment>
<dbReference type="OrthoDB" id="1349550at2"/>
<evidence type="ECO:0000313" key="2">
    <source>
        <dbReference type="Proteomes" id="UP000287527"/>
    </source>
</evidence>
<dbReference type="AlphaFoldDB" id="A0A444HBF5"/>
<protein>
    <recommendedName>
        <fullName evidence="3">Lipoprotein</fullName>
    </recommendedName>
</protein>
<organism evidence="1 2">
    <name type="scientific">Flavobacterium cerinum</name>
    <dbReference type="NCBI Taxonomy" id="2502784"/>
    <lineage>
        <taxon>Bacteria</taxon>
        <taxon>Pseudomonadati</taxon>
        <taxon>Bacteroidota</taxon>
        <taxon>Flavobacteriia</taxon>
        <taxon>Flavobacteriales</taxon>
        <taxon>Flavobacteriaceae</taxon>
        <taxon>Flavobacterium</taxon>
    </lineage>
</organism>
<dbReference type="EMBL" id="SBII01000004">
    <property type="protein sequence ID" value="RWX00802.1"/>
    <property type="molecule type" value="Genomic_DNA"/>
</dbReference>
<dbReference type="Proteomes" id="UP000287527">
    <property type="component" value="Unassembled WGS sequence"/>
</dbReference>
<evidence type="ECO:0008006" key="3">
    <source>
        <dbReference type="Google" id="ProtNLM"/>
    </source>
</evidence>
<proteinExistence type="predicted"/>
<accession>A0A444HBF5</accession>
<reference evidence="1 2" key="1">
    <citation type="submission" date="2019-01" db="EMBL/GenBank/DDBJ databases">
        <title>Flavobacterium sp. nov.,isolated from freshwater.</title>
        <authorList>
            <person name="Zhang R."/>
            <person name="Du Z.-J."/>
        </authorList>
    </citation>
    <scope>NUCLEOTIDE SEQUENCE [LARGE SCALE GENOMIC DNA]</scope>
    <source>
        <strain evidence="1 2">1E403</strain>
    </source>
</reference>
<dbReference type="PROSITE" id="PS51257">
    <property type="entry name" value="PROKAR_LIPOPROTEIN"/>
    <property type="match status" value="1"/>
</dbReference>
<dbReference type="RefSeq" id="WP_128389285.1">
    <property type="nucleotide sequence ID" value="NZ_SBII01000004.1"/>
</dbReference>